<gene>
    <name evidence="4" type="ORF">BCR37DRAFT_123096</name>
</gene>
<reference evidence="4 5" key="1">
    <citation type="submission" date="2016-07" db="EMBL/GenBank/DDBJ databases">
        <title>Pervasive Adenine N6-methylation of Active Genes in Fungi.</title>
        <authorList>
            <consortium name="DOE Joint Genome Institute"/>
            <person name="Mondo S.J."/>
            <person name="Dannebaum R.O."/>
            <person name="Kuo R.C."/>
            <person name="Labutti K."/>
            <person name="Haridas S."/>
            <person name="Kuo A."/>
            <person name="Salamov A."/>
            <person name="Ahrendt S.R."/>
            <person name="Lipzen A."/>
            <person name="Sullivan W."/>
            <person name="Andreopoulos W.B."/>
            <person name="Clum A."/>
            <person name="Lindquist E."/>
            <person name="Daum C."/>
            <person name="Ramamoorthy G.K."/>
            <person name="Gryganskyi A."/>
            <person name="Culley D."/>
            <person name="Magnuson J.K."/>
            <person name="James T.Y."/>
            <person name="O'Malley M.A."/>
            <person name="Stajich J.E."/>
            <person name="Spatafora J.W."/>
            <person name="Visel A."/>
            <person name="Grigoriev I.V."/>
        </authorList>
    </citation>
    <scope>NUCLEOTIDE SEQUENCE [LARGE SCALE GENOMIC DNA]</scope>
    <source>
        <strain evidence="4 5">12-1054</strain>
    </source>
</reference>
<feature type="compositionally biased region" description="Polar residues" evidence="2">
    <location>
        <begin position="417"/>
        <end position="436"/>
    </location>
</feature>
<dbReference type="Gene3D" id="1.10.287.110">
    <property type="entry name" value="DnaJ domain"/>
    <property type="match status" value="1"/>
</dbReference>
<feature type="compositionally biased region" description="Polar residues" evidence="2">
    <location>
        <begin position="322"/>
        <end position="332"/>
    </location>
</feature>
<feature type="compositionally biased region" description="Low complexity" evidence="2">
    <location>
        <begin position="248"/>
        <end position="259"/>
    </location>
</feature>
<keyword evidence="1" id="KW-0143">Chaperone</keyword>
<evidence type="ECO:0000256" key="2">
    <source>
        <dbReference type="SAM" id="MobiDB-lite"/>
    </source>
</evidence>
<proteinExistence type="predicted"/>
<dbReference type="Pfam" id="PF00226">
    <property type="entry name" value="DnaJ"/>
    <property type="match status" value="1"/>
</dbReference>
<organism evidence="4 5">
    <name type="scientific">Protomyces lactucae-debilis</name>
    <dbReference type="NCBI Taxonomy" id="2754530"/>
    <lineage>
        <taxon>Eukaryota</taxon>
        <taxon>Fungi</taxon>
        <taxon>Dikarya</taxon>
        <taxon>Ascomycota</taxon>
        <taxon>Taphrinomycotina</taxon>
        <taxon>Taphrinomycetes</taxon>
        <taxon>Taphrinales</taxon>
        <taxon>Protomycetaceae</taxon>
        <taxon>Protomyces</taxon>
    </lineage>
</organism>
<evidence type="ECO:0000313" key="5">
    <source>
        <dbReference type="Proteomes" id="UP000193685"/>
    </source>
</evidence>
<dbReference type="SUPFAM" id="SSF46565">
    <property type="entry name" value="Chaperone J-domain"/>
    <property type="match status" value="1"/>
</dbReference>
<dbReference type="InterPro" id="IPR051938">
    <property type="entry name" value="Apopto_cytoskel_mod"/>
</dbReference>
<comment type="caution">
    <text evidence="4">The sequence shown here is derived from an EMBL/GenBank/DDBJ whole genome shotgun (WGS) entry which is preliminary data.</text>
</comment>
<dbReference type="GeneID" id="63782611"/>
<accession>A0A1Y2F4E8</accession>
<dbReference type="EMBL" id="MCFI01000019">
    <property type="protein sequence ID" value="ORY77815.1"/>
    <property type="molecule type" value="Genomic_DNA"/>
</dbReference>
<dbReference type="OMA" id="YGPPKAN"/>
<name>A0A1Y2F4E8_PROLT</name>
<feature type="compositionally biased region" description="Polar residues" evidence="2">
    <location>
        <begin position="570"/>
        <end position="587"/>
    </location>
</feature>
<dbReference type="PANTHER" id="PTHR44145:SF3">
    <property type="entry name" value="DNAJ HOMOLOG SUBFAMILY A MEMBER 3, MITOCHONDRIAL"/>
    <property type="match status" value="1"/>
</dbReference>
<dbReference type="InterPro" id="IPR036869">
    <property type="entry name" value="J_dom_sf"/>
</dbReference>
<dbReference type="OrthoDB" id="10250354at2759"/>
<feature type="compositionally biased region" description="Basic residues" evidence="2">
    <location>
        <begin position="378"/>
        <end position="388"/>
    </location>
</feature>
<feature type="compositionally biased region" description="Basic and acidic residues" evidence="2">
    <location>
        <begin position="336"/>
        <end position="352"/>
    </location>
</feature>
<feature type="domain" description="J" evidence="3">
    <location>
        <begin position="11"/>
        <end position="77"/>
    </location>
</feature>
<dbReference type="InterPro" id="IPR001623">
    <property type="entry name" value="DnaJ_domain"/>
</dbReference>
<evidence type="ECO:0000313" key="4">
    <source>
        <dbReference type="EMBL" id="ORY77815.1"/>
    </source>
</evidence>
<dbReference type="PROSITE" id="PS50076">
    <property type="entry name" value="DNAJ_2"/>
    <property type="match status" value="1"/>
</dbReference>
<dbReference type="PRINTS" id="PR00625">
    <property type="entry name" value="JDOMAIN"/>
</dbReference>
<protein>
    <recommendedName>
        <fullName evidence="3">J domain-containing protein</fullName>
    </recommendedName>
</protein>
<dbReference type="RefSeq" id="XP_040723200.1">
    <property type="nucleotide sequence ID" value="XM_040866012.1"/>
</dbReference>
<feature type="compositionally biased region" description="Basic and acidic residues" evidence="2">
    <location>
        <begin position="491"/>
        <end position="508"/>
    </location>
</feature>
<feature type="compositionally biased region" description="Basic and acidic residues" evidence="2">
    <location>
        <begin position="517"/>
        <end position="530"/>
    </location>
</feature>
<feature type="compositionally biased region" description="Low complexity" evidence="2">
    <location>
        <begin position="287"/>
        <end position="309"/>
    </location>
</feature>
<feature type="compositionally biased region" description="Low complexity" evidence="2">
    <location>
        <begin position="141"/>
        <end position="162"/>
    </location>
</feature>
<feature type="region of interest" description="Disordered" evidence="2">
    <location>
        <begin position="137"/>
        <end position="592"/>
    </location>
</feature>
<evidence type="ECO:0000256" key="1">
    <source>
        <dbReference type="ARBA" id="ARBA00023186"/>
    </source>
</evidence>
<keyword evidence="5" id="KW-1185">Reference proteome</keyword>
<dbReference type="AlphaFoldDB" id="A0A1Y2F4E8"/>
<dbReference type="Proteomes" id="UP000193685">
    <property type="component" value="Unassembled WGS sequence"/>
</dbReference>
<dbReference type="CDD" id="cd06257">
    <property type="entry name" value="DnaJ"/>
    <property type="match status" value="1"/>
</dbReference>
<sequence>MVRPEQDSAKDYYKTLGLSFPCSAIDIRKAFLDLARTQHPDKNPGREQEFQVKFQEITVAYDVLKEPSLKRIYDQIRPIARKPQSYQQTQKPGAPKQSAYAHTHGASSAQRAAAAAAGSARTGYDWSSYFDDVGAGYPRQAKTSPRKAPTAAKPAPADTTRPQSTYTKGPFPPSATKPGVFGKTGPQVNKATKPAGRPQTAQSQPKATPDPKPAPRSEPKTRPPHAKTSTKPTPGPSAAQAEPGWWQKSKSAYSTTAASGKFDPRTPDPPTASKHTFSSFAGGGGTSPFTAAAGSKIPSPPSAGSSGSARFTPGGRKAQEEYQWQSSRTAYQRTPLYRERHDRPLDSDRMDDLSSSASEPEHVQSSNSDSGEDYKQKNPPRRTTRHKAGIPTAERKTAVPVSRKKQDSMPHRAAPTFASTFTPVNPTPTPEASTRKFSFKFTPPPVDATASRRSVSTPHVASPLSFSKVPDLNFSSSSPHVQHPPAPAVRTPEKRTREEPFRDPRYADADIENASDSQKESASESEKEANLEATSDDNGSDIEPISERMTKPSFPAKENPNFGKAGLAKNDTQGGSKPAFESNSNTAPAKGKDPTVPVFEFGKASVDLPGPFTFTHLKNELPKSKENPNFVFSALGSTPQFVLNAPTDASSRFAFKISAPNIPADLLRDPKFASLNNAAYVAAYLKTNETFQDYCKTWLEYERKVLPLCVTDIDKRKEYVSSLRAHQVTLKIHMSMQQAHQEHMEAQLLS</sequence>
<dbReference type="SMART" id="SM00271">
    <property type="entry name" value="DnaJ"/>
    <property type="match status" value="1"/>
</dbReference>
<feature type="region of interest" description="Disordered" evidence="2">
    <location>
        <begin position="80"/>
        <end position="106"/>
    </location>
</feature>
<dbReference type="PANTHER" id="PTHR44145">
    <property type="entry name" value="DNAJ HOMOLOG SUBFAMILY A MEMBER 3, MITOCHONDRIAL"/>
    <property type="match status" value="1"/>
</dbReference>
<evidence type="ECO:0000259" key="3">
    <source>
        <dbReference type="PROSITE" id="PS50076"/>
    </source>
</evidence>
<dbReference type="STRING" id="56484.A0A1Y2F4E8"/>